<name>A0A364N4R0_STELY</name>
<dbReference type="EMBL" id="QGDH01000054">
    <property type="protein sequence ID" value="RAR11805.1"/>
    <property type="molecule type" value="Genomic_DNA"/>
</dbReference>
<feature type="region of interest" description="Disordered" evidence="1">
    <location>
        <begin position="504"/>
        <end position="523"/>
    </location>
</feature>
<dbReference type="PANTHER" id="PTHR34309">
    <property type="entry name" value="SLR1406 PROTEIN"/>
    <property type="match status" value="1"/>
</dbReference>
<feature type="region of interest" description="Disordered" evidence="1">
    <location>
        <begin position="123"/>
        <end position="162"/>
    </location>
</feature>
<evidence type="ECO:0000256" key="1">
    <source>
        <dbReference type="SAM" id="MobiDB-lite"/>
    </source>
</evidence>
<sequence length="596" mass="66158">MSSKTLSTLTLDGARIAIEAAQARAKEINVPMNIAIMDNACHLLAFARMEGAKITSINIAIDKAFTAAGHRAPTSVYKDNVYPGGPAFGINHSNGGRFMTIAGGVPIVKDGVVIGAVGCRRDHAHQDTGLDNPTKTSTGTGETVSTSGTPREANTQSLPETSQTILRAEPFKKKAKVAKRNKWTSVSRYALSDEAIRNNETGYRAFSLVVRLRLSGQLVIEQASDRYTTTRLRDLAQPPDTRANLKTPHDFTTPVARTMKTLNTPKTRSISSIHGHVRFERSWVDETQNFNMREVCSTIRRPDTPVKDLGKSYAWYNDALAVDALLPPGIPLSAKELLAYYPHHIRWTGEFFRGLPDQNTTPAAVNQYQRDALKTIIPGFKTDTLSGKHDRNIQTAHLTPSRYIQEKRSGYTVPTFDDLLRGLHHLPSGLDARSLTECLNWYLRIRNTFTPRLDLNVLHTQALSRALRIPLKPKGPQNLDCNALREWQANGRFPERKICSEAATKQHTAASAKNEKGGAERQRSQLHLNLDTHTVHLAVQLRLRHILTVPFLALHGVVGDALKHGIARAQTRQMERERRDAKETLEAKWAARSSGA</sequence>
<dbReference type="STRING" id="183478.A0A364N4R0"/>
<feature type="compositionally biased region" description="Basic and acidic residues" evidence="1">
    <location>
        <begin position="573"/>
        <end position="586"/>
    </location>
</feature>
<feature type="region of interest" description="Disordered" evidence="1">
    <location>
        <begin position="570"/>
        <end position="596"/>
    </location>
</feature>
<gene>
    <name evidence="2" type="ORF">DDE83_004402</name>
</gene>
<keyword evidence="3" id="KW-1185">Reference proteome</keyword>
<dbReference type="InterPro" id="IPR038084">
    <property type="entry name" value="PduO/GlcC-like_sf"/>
</dbReference>
<accession>A0A364N4R0</accession>
<dbReference type="AlphaFoldDB" id="A0A364N4R0"/>
<proteinExistence type="predicted"/>
<evidence type="ECO:0000313" key="3">
    <source>
        <dbReference type="Proteomes" id="UP000249619"/>
    </source>
</evidence>
<dbReference type="InterPro" id="IPR005624">
    <property type="entry name" value="PduO/GlcC-like"/>
</dbReference>
<feature type="compositionally biased region" description="Basic and acidic residues" evidence="1">
    <location>
        <begin position="513"/>
        <end position="523"/>
    </location>
</feature>
<feature type="compositionally biased region" description="Low complexity" evidence="1">
    <location>
        <begin position="134"/>
        <end position="149"/>
    </location>
</feature>
<dbReference type="SUPFAM" id="SSF143744">
    <property type="entry name" value="GlcG-like"/>
    <property type="match status" value="1"/>
</dbReference>
<dbReference type="PANTHER" id="PTHR34309:SF1">
    <property type="entry name" value="PROTEIN GLCG"/>
    <property type="match status" value="1"/>
</dbReference>
<reference evidence="3" key="1">
    <citation type="submission" date="2018-05" db="EMBL/GenBank/DDBJ databases">
        <title>Draft genome sequence of Stemphylium lycopersici strain CIDEFI 213.</title>
        <authorList>
            <person name="Medina R."/>
            <person name="Franco M.E.E."/>
            <person name="Lucentini C.G."/>
            <person name="Saparrat M.C.N."/>
            <person name="Balatti P.A."/>
        </authorList>
    </citation>
    <scope>NUCLEOTIDE SEQUENCE [LARGE SCALE GENOMIC DNA]</scope>
    <source>
        <strain evidence="3">CIDEFI 213</strain>
    </source>
</reference>
<dbReference type="InterPro" id="IPR052517">
    <property type="entry name" value="GlcG_carb_metab_protein"/>
</dbReference>
<comment type="caution">
    <text evidence="2">The sequence shown here is derived from an EMBL/GenBank/DDBJ whole genome shotgun (WGS) entry which is preliminary data.</text>
</comment>
<dbReference type="Gene3D" id="3.30.450.150">
    <property type="entry name" value="Haem-degrading domain"/>
    <property type="match status" value="1"/>
</dbReference>
<evidence type="ECO:0000313" key="2">
    <source>
        <dbReference type="EMBL" id="RAR11805.1"/>
    </source>
</evidence>
<feature type="compositionally biased region" description="Polar residues" evidence="1">
    <location>
        <begin position="152"/>
        <end position="162"/>
    </location>
</feature>
<protein>
    <recommendedName>
        <fullName evidence="4">DUF336-domain-containing protein</fullName>
    </recommendedName>
</protein>
<dbReference type="Proteomes" id="UP000249619">
    <property type="component" value="Unassembled WGS sequence"/>
</dbReference>
<organism evidence="2 3">
    <name type="scientific">Stemphylium lycopersici</name>
    <name type="common">Tomato gray leaf spot disease fungus</name>
    <name type="synonym">Thyrospora lycopersici</name>
    <dbReference type="NCBI Taxonomy" id="183478"/>
    <lineage>
        <taxon>Eukaryota</taxon>
        <taxon>Fungi</taxon>
        <taxon>Dikarya</taxon>
        <taxon>Ascomycota</taxon>
        <taxon>Pezizomycotina</taxon>
        <taxon>Dothideomycetes</taxon>
        <taxon>Pleosporomycetidae</taxon>
        <taxon>Pleosporales</taxon>
        <taxon>Pleosporineae</taxon>
        <taxon>Pleosporaceae</taxon>
        <taxon>Stemphylium</taxon>
    </lineage>
</organism>
<evidence type="ECO:0008006" key="4">
    <source>
        <dbReference type="Google" id="ProtNLM"/>
    </source>
</evidence>
<dbReference type="Pfam" id="PF03928">
    <property type="entry name" value="HbpS-like"/>
    <property type="match status" value="1"/>
</dbReference>